<comment type="caution">
    <text evidence="3">The sequence shown here is derived from an EMBL/GenBank/DDBJ whole genome shotgun (WGS) entry which is preliminary data.</text>
</comment>
<evidence type="ECO:0000313" key="4">
    <source>
        <dbReference type="Proteomes" id="UP000284403"/>
    </source>
</evidence>
<evidence type="ECO:0000313" key="3">
    <source>
        <dbReference type="EMBL" id="RNF07759.1"/>
    </source>
</evidence>
<dbReference type="InterPro" id="IPR036869">
    <property type="entry name" value="J_dom_sf"/>
</dbReference>
<dbReference type="SUPFAM" id="SSF46565">
    <property type="entry name" value="Chaperone J-domain"/>
    <property type="match status" value="1"/>
</dbReference>
<keyword evidence="2" id="KW-0812">Transmembrane</keyword>
<dbReference type="Gene3D" id="1.10.287.110">
    <property type="entry name" value="DnaJ domain"/>
    <property type="match status" value="1"/>
</dbReference>
<dbReference type="EMBL" id="MKKU01000556">
    <property type="protein sequence ID" value="RNF07759.1"/>
    <property type="molecule type" value="Genomic_DNA"/>
</dbReference>
<gene>
    <name evidence="3" type="ORF">Tco025E_07297</name>
</gene>
<dbReference type="Proteomes" id="UP000284403">
    <property type="component" value="Unassembled WGS sequence"/>
</dbReference>
<dbReference type="CDD" id="cd06257">
    <property type="entry name" value="DnaJ"/>
    <property type="match status" value="1"/>
</dbReference>
<feature type="compositionally biased region" description="Basic and acidic residues" evidence="1">
    <location>
        <begin position="111"/>
        <end position="120"/>
    </location>
</feature>
<name>A0A422NQU5_9TRYP</name>
<keyword evidence="2" id="KW-1133">Transmembrane helix</keyword>
<feature type="compositionally biased region" description="Basic and acidic residues" evidence="1">
    <location>
        <begin position="148"/>
        <end position="169"/>
    </location>
</feature>
<dbReference type="GeneID" id="40320908"/>
<keyword evidence="2" id="KW-0472">Membrane</keyword>
<reference evidence="3 4" key="1">
    <citation type="journal article" date="2018" name="BMC Genomics">
        <title>Genomic comparison of Trypanosoma conorhini and Trypanosoma rangeli to Trypanosoma cruzi strains of high and low virulence.</title>
        <authorList>
            <person name="Bradwell K.R."/>
            <person name="Koparde V.N."/>
            <person name="Matveyev A.V."/>
            <person name="Serrano M.G."/>
            <person name="Alves J.M."/>
            <person name="Parikh H."/>
            <person name="Huang B."/>
            <person name="Lee V."/>
            <person name="Espinosa-Alvarez O."/>
            <person name="Ortiz P.A."/>
            <person name="Costa-Martins A.G."/>
            <person name="Teixeira M.M."/>
            <person name="Buck G.A."/>
        </authorList>
    </citation>
    <scope>NUCLEOTIDE SEQUENCE [LARGE SCALE GENOMIC DNA]</scope>
    <source>
        <strain evidence="3 4">025E</strain>
    </source>
</reference>
<sequence length="365" mass="39549">MSRTVLRAGCSTAGAAIRGVVRVCGVGGEWAVTFGAARCASSTHAVSGEELRAALRVLALPDSATDDEIKARFQQLAKTSHPDVLHSDNPHKCSGDADPTRGGGGGNANVSRDESSAAENMRRGVEAYQLLRRYSSAERRMILAASRVDGDAQQRAQRAYEGRRREQRQETQGMDRGAQSGRGRSKTAEFNTFRARMERMRAEAPPWNLTDRRRRGTRHALSFMFGPQGHSAQAAMEHIFREYQRTGGLGDGAAGNTRFPQYPSGSFASTSAAFAPESEARYMQMRKRAQQAAVVDAAVGQRLVLGIFAFALFAVACMVYATVSRRRAAQWNYYATESPATYVVSKGVGGEGNGADGDQKQAPEK</sequence>
<dbReference type="AlphaFoldDB" id="A0A422NQU5"/>
<proteinExistence type="predicted"/>
<protein>
    <submittedName>
        <fullName evidence="3">Chaperone protein DNAJ</fullName>
    </submittedName>
</protein>
<dbReference type="RefSeq" id="XP_029225717.1">
    <property type="nucleotide sequence ID" value="XM_029374163.1"/>
</dbReference>
<feature type="compositionally biased region" description="Basic and acidic residues" evidence="1">
    <location>
        <begin position="80"/>
        <end position="99"/>
    </location>
</feature>
<keyword evidence="4" id="KW-1185">Reference proteome</keyword>
<evidence type="ECO:0000256" key="2">
    <source>
        <dbReference type="SAM" id="Phobius"/>
    </source>
</evidence>
<dbReference type="InterPro" id="IPR001623">
    <property type="entry name" value="DnaJ_domain"/>
</dbReference>
<organism evidence="3 4">
    <name type="scientific">Trypanosoma conorhini</name>
    <dbReference type="NCBI Taxonomy" id="83891"/>
    <lineage>
        <taxon>Eukaryota</taxon>
        <taxon>Discoba</taxon>
        <taxon>Euglenozoa</taxon>
        <taxon>Kinetoplastea</taxon>
        <taxon>Metakinetoplastina</taxon>
        <taxon>Trypanosomatida</taxon>
        <taxon>Trypanosomatidae</taxon>
        <taxon>Trypanosoma</taxon>
    </lineage>
</organism>
<dbReference type="OrthoDB" id="248657at2759"/>
<feature type="region of interest" description="Disordered" evidence="1">
    <location>
        <begin position="148"/>
        <end position="188"/>
    </location>
</feature>
<accession>A0A422NQU5</accession>
<feature type="transmembrane region" description="Helical" evidence="2">
    <location>
        <begin position="303"/>
        <end position="323"/>
    </location>
</feature>
<evidence type="ECO:0000256" key="1">
    <source>
        <dbReference type="SAM" id="MobiDB-lite"/>
    </source>
</evidence>
<feature type="region of interest" description="Disordered" evidence="1">
    <location>
        <begin position="79"/>
        <end position="120"/>
    </location>
</feature>